<sequence>MIMLIKSAVAACLATTALAETQLGFCYGSQNEDWSCRGYEDFKRYFENAKTLASAEGKQFTSARLYTSIQCGTTNDPISAYKAAIDTDTKILVGRWASACDESYSHELESLLSASFQYGKAFTDLVVGISVGSEDLYRKTSAGNEQGATAGDIVKYIGELRYVIHNEINALENIPVGHVDTYTAWIRPENALVVDAVDWLGHKSFPYWESNESNAIENAPNLFWSALEKTRSSARGKDVWVTETGWPHAGPLSGAAVASVENAHLYWSNVGCALFEQEVNVWWYILVDSNANQREVEFGLTKTGDVSKPVFDLKCNETRRV</sequence>
<evidence type="ECO:0000313" key="8">
    <source>
        <dbReference type="Proteomes" id="UP000176998"/>
    </source>
</evidence>
<dbReference type="OrthoDB" id="77201at2759"/>
<comment type="catalytic activity">
    <reaction evidence="1">
        <text>Hydrolysis of (1-&gt;3)-beta-D-glucosidic linkages in (1-&gt;3)-beta-D-glucans.</text>
        <dbReference type="EC" id="3.2.1.39"/>
    </reaction>
</comment>
<dbReference type="GO" id="GO:0042973">
    <property type="term" value="F:glucan endo-1,3-beta-D-glucosidase activity"/>
    <property type="evidence" value="ECO:0007669"/>
    <property type="project" value="UniProtKB-EC"/>
</dbReference>
<dbReference type="PANTHER" id="PTHR16631:SF13">
    <property type="entry name" value="GLUCAN ENDO-1,3-BETA-GLUCOSIDASE EGLC-RELATED"/>
    <property type="match status" value="1"/>
</dbReference>
<evidence type="ECO:0000256" key="6">
    <source>
        <dbReference type="SAM" id="SignalP"/>
    </source>
</evidence>
<dbReference type="GO" id="GO:0009986">
    <property type="term" value="C:cell surface"/>
    <property type="evidence" value="ECO:0007669"/>
    <property type="project" value="TreeGrafter"/>
</dbReference>
<dbReference type="InterPro" id="IPR017853">
    <property type="entry name" value="GH"/>
</dbReference>
<name>A0A1G4BKG5_9PEZI</name>
<comment type="subcellular location">
    <subcellularLocation>
        <location evidence="2">Cell envelope</location>
    </subcellularLocation>
</comment>
<dbReference type="EC" id="3.2.1.39" evidence="4"/>
<feature type="chain" id="PRO_5009603000" description="glucan endo-1,3-beta-D-glucosidase" evidence="6">
    <location>
        <begin position="20"/>
        <end position="321"/>
    </location>
</feature>
<evidence type="ECO:0000256" key="5">
    <source>
        <dbReference type="ARBA" id="ARBA00022801"/>
    </source>
</evidence>
<dbReference type="GeneID" id="34556139"/>
<dbReference type="Proteomes" id="UP000176998">
    <property type="component" value="Unassembled WGS sequence"/>
</dbReference>
<dbReference type="GO" id="GO:0005576">
    <property type="term" value="C:extracellular region"/>
    <property type="evidence" value="ECO:0007669"/>
    <property type="project" value="TreeGrafter"/>
</dbReference>
<dbReference type="SUPFAM" id="SSF51445">
    <property type="entry name" value="(Trans)glycosidases"/>
    <property type="match status" value="1"/>
</dbReference>
<keyword evidence="8" id="KW-1185">Reference proteome</keyword>
<dbReference type="GO" id="GO:0009277">
    <property type="term" value="C:fungal-type cell wall"/>
    <property type="evidence" value="ECO:0007669"/>
    <property type="project" value="TreeGrafter"/>
</dbReference>
<keyword evidence="5" id="KW-0378">Hydrolase</keyword>
<dbReference type="AlphaFoldDB" id="A0A1G4BKG5"/>
<evidence type="ECO:0000313" key="7">
    <source>
        <dbReference type="EMBL" id="OHF01788.1"/>
    </source>
</evidence>
<evidence type="ECO:0000256" key="3">
    <source>
        <dbReference type="ARBA" id="ARBA00008773"/>
    </source>
</evidence>
<accession>A0A1G4BKG5</accession>
<organism evidence="7 8">
    <name type="scientific">Colletotrichum orchidophilum</name>
    <dbReference type="NCBI Taxonomy" id="1209926"/>
    <lineage>
        <taxon>Eukaryota</taxon>
        <taxon>Fungi</taxon>
        <taxon>Dikarya</taxon>
        <taxon>Ascomycota</taxon>
        <taxon>Pezizomycotina</taxon>
        <taxon>Sordariomycetes</taxon>
        <taxon>Hypocreomycetidae</taxon>
        <taxon>Glomerellales</taxon>
        <taxon>Glomerellaceae</taxon>
        <taxon>Colletotrichum</taxon>
    </lineage>
</organism>
<keyword evidence="6" id="KW-0732">Signal</keyword>
<comment type="caution">
    <text evidence="7">The sequence shown here is derived from an EMBL/GenBank/DDBJ whole genome shotgun (WGS) entry which is preliminary data.</text>
</comment>
<gene>
    <name evidence="7" type="ORF">CORC01_02979</name>
</gene>
<dbReference type="GO" id="GO:0071555">
    <property type="term" value="P:cell wall organization"/>
    <property type="evidence" value="ECO:0007669"/>
    <property type="project" value="TreeGrafter"/>
</dbReference>
<reference evidence="7 8" key="1">
    <citation type="submission" date="2016-09" db="EMBL/GenBank/DDBJ databases">
        <authorList>
            <person name="Capua I."/>
            <person name="De Benedictis P."/>
            <person name="Joannis T."/>
            <person name="Lombin L.H."/>
            <person name="Cattoli G."/>
        </authorList>
    </citation>
    <scope>NUCLEOTIDE SEQUENCE [LARGE SCALE GENOMIC DNA]</scope>
    <source>
        <strain evidence="7 8">IMI 309357</strain>
    </source>
</reference>
<dbReference type="RefSeq" id="XP_022478930.1">
    <property type="nucleotide sequence ID" value="XM_022614629.1"/>
</dbReference>
<evidence type="ECO:0000256" key="2">
    <source>
        <dbReference type="ARBA" id="ARBA00004196"/>
    </source>
</evidence>
<dbReference type="EMBL" id="MJBS01000017">
    <property type="protein sequence ID" value="OHF01788.1"/>
    <property type="molecule type" value="Genomic_DNA"/>
</dbReference>
<evidence type="ECO:0000256" key="1">
    <source>
        <dbReference type="ARBA" id="ARBA00000382"/>
    </source>
</evidence>
<proteinExistence type="inferred from homology"/>
<feature type="signal peptide" evidence="6">
    <location>
        <begin position="1"/>
        <end position="19"/>
    </location>
</feature>
<dbReference type="Gene3D" id="3.20.20.80">
    <property type="entry name" value="Glycosidases"/>
    <property type="match status" value="1"/>
</dbReference>
<dbReference type="PANTHER" id="PTHR16631">
    <property type="entry name" value="GLUCAN 1,3-BETA-GLUCOSIDASE"/>
    <property type="match status" value="1"/>
</dbReference>
<comment type="similarity">
    <text evidence="3">Belongs to the glycosyl hydrolase 17 family.</text>
</comment>
<dbReference type="InterPro" id="IPR050732">
    <property type="entry name" value="Beta-glucan_modifiers"/>
</dbReference>
<protein>
    <recommendedName>
        <fullName evidence="4">glucan endo-1,3-beta-D-glucosidase</fullName>
        <ecNumber evidence="4">3.2.1.39</ecNumber>
    </recommendedName>
</protein>
<dbReference type="STRING" id="1209926.A0A1G4BKG5"/>
<evidence type="ECO:0000256" key="4">
    <source>
        <dbReference type="ARBA" id="ARBA00012780"/>
    </source>
</evidence>